<evidence type="ECO:0000256" key="5">
    <source>
        <dbReference type="ARBA" id="ARBA00023136"/>
    </source>
</evidence>
<evidence type="ECO:0000313" key="9">
    <source>
        <dbReference type="EMBL" id="OCH87026.1"/>
    </source>
</evidence>
<dbReference type="SUPFAM" id="SSF103473">
    <property type="entry name" value="MFS general substrate transporter"/>
    <property type="match status" value="1"/>
</dbReference>
<feature type="transmembrane region" description="Helical" evidence="7">
    <location>
        <begin position="360"/>
        <end position="379"/>
    </location>
</feature>
<protein>
    <submittedName>
        <fullName evidence="9">MFS general substrate transporter</fullName>
    </submittedName>
</protein>
<dbReference type="Pfam" id="PF07690">
    <property type="entry name" value="MFS_1"/>
    <property type="match status" value="1"/>
</dbReference>
<evidence type="ECO:0000256" key="1">
    <source>
        <dbReference type="ARBA" id="ARBA00004141"/>
    </source>
</evidence>
<organism evidence="9 10">
    <name type="scientific">Obba rivulosa</name>
    <dbReference type="NCBI Taxonomy" id="1052685"/>
    <lineage>
        <taxon>Eukaryota</taxon>
        <taxon>Fungi</taxon>
        <taxon>Dikarya</taxon>
        <taxon>Basidiomycota</taxon>
        <taxon>Agaricomycotina</taxon>
        <taxon>Agaricomycetes</taxon>
        <taxon>Polyporales</taxon>
        <taxon>Gelatoporiaceae</taxon>
        <taxon>Obba</taxon>
    </lineage>
</organism>
<evidence type="ECO:0000256" key="4">
    <source>
        <dbReference type="ARBA" id="ARBA00022989"/>
    </source>
</evidence>
<dbReference type="GO" id="GO:0016020">
    <property type="term" value="C:membrane"/>
    <property type="evidence" value="ECO:0007669"/>
    <property type="project" value="UniProtKB-SubCell"/>
</dbReference>
<comment type="similarity">
    <text evidence="6">Belongs to the major facilitator superfamily. Allantoate permease family.</text>
</comment>
<accession>A0A8E2DHI8</accession>
<dbReference type="PANTHER" id="PTHR43791">
    <property type="entry name" value="PERMEASE-RELATED"/>
    <property type="match status" value="1"/>
</dbReference>
<feature type="transmembrane region" description="Helical" evidence="7">
    <location>
        <begin position="447"/>
        <end position="468"/>
    </location>
</feature>
<sequence length="519" mass="57485">MAIGNTQQSILSHLLDMTEVGVVVSTIPPTADKGNVGLSQFEYAKEAGVRVSREDNARIARKIDLWILPMLCISQGLSILDKTALNYGNLYGMQASLNLTGDQFDWFASVFYLGYLVGNYPDGWFLQHYRAGRVLSITTFIWGIIILTTPACTGFGGVLANRFFLGIFEAVVTPGLTILTSIWYSQSEVPFRAMIWYTFNGWSGILGGFIAYGIGTVPNPSLPRWEYIFLILGSLSVAFAIALWFLFPDSPVEARFLNEEERILAVKRVAEAKLGMKNTQFKGHQIKAALVDPKTWLLLIATIAAAIPNGVVSNFSTIIIKGMGFTTLQSTLLDAAANGVLVVSLLVAGWICTHYNNMRIITMAVGNITCIIAAAFLAYLPTDQKWNRLVAYWFTSFQSVGFALGLVMISNNIGGFTKKTFTTALIFIGYCIGNESEAPVYQTGTKAMFIGYVIKTVAHILLGMYMLWSNMNKDRKYGSPDSYEEQLKGEEAGMHDMTEFENKYHRYVHTLSLRPISLT</sequence>
<evidence type="ECO:0000256" key="2">
    <source>
        <dbReference type="ARBA" id="ARBA00022448"/>
    </source>
</evidence>
<dbReference type="AlphaFoldDB" id="A0A8E2DHI8"/>
<feature type="transmembrane region" description="Helical" evidence="7">
    <location>
        <begin position="134"/>
        <end position="157"/>
    </location>
</feature>
<dbReference type="Proteomes" id="UP000250043">
    <property type="component" value="Unassembled WGS sequence"/>
</dbReference>
<evidence type="ECO:0000256" key="6">
    <source>
        <dbReference type="ARBA" id="ARBA00037968"/>
    </source>
</evidence>
<feature type="transmembrane region" description="Helical" evidence="7">
    <location>
        <begin position="391"/>
        <end position="409"/>
    </location>
</feature>
<dbReference type="EMBL" id="KV722502">
    <property type="protein sequence ID" value="OCH87026.1"/>
    <property type="molecule type" value="Genomic_DNA"/>
</dbReference>
<evidence type="ECO:0000256" key="7">
    <source>
        <dbReference type="SAM" id="Phobius"/>
    </source>
</evidence>
<dbReference type="Gene3D" id="1.20.1250.20">
    <property type="entry name" value="MFS general substrate transporter like domains"/>
    <property type="match status" value="1"/>
</dbReference>
<dbReference type="InterPro" id="IPR036259">
    <property type="entry name" value="MFS_trans_sf"/>
</dbReference>
<feature type="transmembrane region" description="Helical" evidence="7">
    <location>
        <begin position="332"/>
        <end position="353"/>
    </location>
</feature>
<keyword evidence="3 7" id="KW-0812">Transmembrane</keyword>
<dbReference type="GO" id="GO:0022857">
    <property type="term" value="F:transmembrane transporter activity"/>
    <property type="evidence" value="ECO:0007669"/>
    <property type="project" value="InterPro"/>
</dbReference>
<evidence type="ECO:0000313" key="10">
    <source>
        <dbReference type="Proteomes" id="UP000250043"/>
    </source>
</evidence>
<dbReference type="PANTHER" id="PTHR43791:SF70">
    <property type="entry name" value="MAJOR FACILITATOR SUPERFAMILY (MFS) PROFILE DOMAIN-CONTAINING PROTEIN"/>
    <property type="match status" value="1"/>
</dbReference>
<feature type="domain" description="Major facilitator superfamily (MFS) profile" evidence="8">
    <location>
        <begin position="67"/>
        <end position="519"/>
    </location>
</feature>
<evidence type="ECO:0000259" key="8">
    <source>
        <dbReference type="PROSITE" id="PS50850"/>
    </source>
</evidence>
<reference evidence="9 10" key="1">
    <citation type="submission" date="2016-07" db="EMBL/GenBank/DDBJ databases">
        <title>Draft genome of the white-rot fungus Obba rivulosa 3A-2.</title>
        <authorList>
            <consortium name="DOE Joint Genome Institute"/>
            <person name="Miettinen O."/>
            <person name="Riley R."/>
            <person name="Acob R."/>
            <person name="Barry K."/>
            <person name="Cullen D."/>
            <person name="De Vries R."/>
            <person name="Hainaut M."/>
            <person name="Hatakka A."/>
            <person name="Henrissat B."/>
            <person name="Hilden K."/>
            <person name="Kuo R."/>
            <person name="Labutti K."/>
            <person name="Lipzen A."/>
            <person name="Makela M.R."/>
            <person name="Sandor L."/>
            <person name="Spatafora J.W."/>
            <person name="Grigoriev I.V."/>
            <person name="Hibbett D.S."/>
        </authorList>
    </citation>
    <scope>NUCLEOTIDE SEQUENCE [LARGE SCALE GENOMIC DNA]</scope>
    <source>
        <strain evidence="9 10">3A-2</strain>
    </source>
</reference>
<dbReference type="OrthoDB" id="6730379at2759"/>
<keyword evidence="4 7" id="KW-1133">Transmembrane helix</keyword>
<keyword evidence="2" id="KW-0813">Transport</keyword>
<dbReference type="FunFam" id="1.20.1250.20:FF:000064">
    <property type="entry name" value="MFS allantoate transporter"/>
    <property type="match status" value="1"/>
</dbReference>
<dbReference type="PROSITE" id="PS50850">
    <property type="entry name" value="MFS"/>
    <property type="match status" value="1"/>
</dbReference>
<feature type="transmembrane region" description="Helical" evidence="7">
    <location>
        <begin position="163"/>
        <end position="184"/>
    </location>
</feature>
<keyword evidence="5 7" id="KW-0472">Membrane</keyword>
<dbReference type="InterPro" id="IPR020846">
    <property type="entry name" value="MFS_dom"/>
</dbReference>
<comment type="subcellular location">
    <subcellularLocation>
        <location evidence="1">Membrane</location>
        <topology evidence="1">Multi-pass membrane protein</topology>
    </subcellularLocation>
</comment>
<keyword evidence="10" id="KW-1185">Reference proteome</keyword>
<feature type="transmembrane region" description="Helical" evidence="7">
    <location>
        <begin position="227"/>
        <end position="247"/>
    </location>
</feature>
<dbReference type="InterPro" id="IPR011701">
    <property type="entry name" value="MFS"/>
</dbReference>
<feature type="transmembrane region" description="Helical" evidence="7">
    <location>
        <begin position="196"/>
        <end position="215"/>
    </location>
</feature>
<proteinExistence type="inferred from homology"/>
<name>A0A8E2DHI8_9APHY</name>
<gene>
    <name evidence="9" type="ORF">OBBRIDRAFT_820811</name>
</gene>
<evidence type="ECO:0000256" key="3">
    <source>
        <dbReference type="ARBA" id="ARBA00022692"/>
    </source>
</evidence>
<feature type="transmembrane region" description="Helical" evidence="7">
    <location>
        <begin position="296"/>
        <end position="320"/>
    </location>
</feature>